<evidence type="ECO:0000259" key="2">
    <source>
        <dbReference type="Pfam" id="PF17667"/>
    </source>
</evidence>
<evidence type="ECO:0000313" key="4">
    <source>
        <dbReference type="Proteomes" id="UP000298030"/>
    </source>
</evidence>
<dbReference type="InterPro" id="IPR011009">
    <property type="entry name" value="Kinase-like_dom_sf"/>
</dbReference>
<dbReference type="AlphaFoldDB" id="A0A4Y7SKS3"/>
<proteinExistence type="predicted"/>
<feature type="domain" description="Fungal-type protein kinase" evidence="2">
    <location>
        <begin position="162"/>
        <end position="358"/>
    </location>
</feature>
<dbReference type="OrthoDB" id="2970723at2759"/>
<gene>
    <name evidence="3" type="ORF">FA13DRAFT_1671264</name>
</gene>
<comment type="caution">
    <text evidence="3">The sequence shown here is derived from an EMBL/GenBank/DDBJ whole genome shotgun (WGS) entry which is preliminary data.</text>
</comment>
<dbReference type="PANTHER" id="PTHR38248">
    <property type="entry name" value="FUNK1 6"/>
    <property type="match status" value="1"/>
</dbReference>
<name>A0A4Y7SKS3_COPMI</name>
<dbReference type="EMBL" id="QPFP01000101">
    <property type="protein sequence ID" value="TEB21859.1"/>
    <property type="molecule type" value="Genomic_DNA"/>
</dbReference>
<dbReference type="Gene3D" id="1.10.510.10">
    <property type="entry name" value="Transferase(Phosphotransferase) domain 1"/>
    <property type="match status" value="1"/>
</dbReference>
<keyword evidence="4" id="KW-1185">Reference proteome</keyword>
<dbReference type="PANTHER" id="PTHR38248:SF2">
    <property type="entry name" value="FUNK1 11"/>
    <property type="match status" value="1"/>
</dbReference>
<dbReference type="STRING" id="71717.A0A4Y7SKS3"/>
<accession>A0A4Y7SKS3</accession>
<organism evidence="3 4">
    <name type="scientific">Coprinellus micaceus</name>
    <name type="common">Glistening ink-cap mushroom</name>
    <name type="synonym">Coprinus micaceus</name>
    <dbReference type="NCBI Taxonomy" id="71717"/>
    <lineage>
        <taxon>Eukaryota</taxon>
        <taxon>Fungi</taxon>
        <taxon>Dikarya</taxon>
        <taxon>Basidiomycota</taxon>
        <taxon>Agaricomycotina</taxon>
        <taxon>Agaricomycetes</taxon>
        <taxon>Agaricomycetidae</taxon>
        <taxon>Agaricales</taxon>
        <taxon>Agaricineae</taxon>
        <taxon>Psathyrellaceae</taxon>
        <taxon>Coprinellus</taxon>
    </lineage>
</organism>
<feature type="region of interest" description="Disordered" evidence="1">
    <location>
        <begin position="716"/>
        <end position="744"/>
    </location>
</feature>
<feature type="region of interest" description="Disordered" evidence="1">
    <location>
        <begin position="627"/>
        <end position="669"/>
    </location>
</feature>
<dbReference type="InterPro" id="IPR040976">
    <property type="entry name" value="Pkinase_fungal"/>
</dbReference>
<protein>
    <recommendedName>
        <fullName evidence="2">Fungal-type protein kinase domain-containing protein</fullName>
    </recommendedName>
</protein>
<sequence length="744" mass="83093">MFSIYPMAGHSSDFWDERRPGPRVAQNQVDSQCPSFTTTSDAYPHELFKDVINPHEVETFLHGADCYSVPQGRWTTPNTSSVPEVLVNSIFNIIRSIVGRFANSKEPGVEREVVNTFYAPGCSGTNAWGYRASPTLLVRATGPSFERPPPSNPQEPSPYELGFSNMSTYFSIKPESESPSDKEIVDEMESYARQIFRDQPNRIHVRSLTFTENHARLVHFDRAGSQITPPIDIHKYPGTLIRLIAGLSSTNERIMGLDDSVQWTIIDGRKASGSVATTSPSGELKTYPIVERIPMARDSIRGRATTCWRVQDPETGEEYVVKDSWRPSDRSPESELLEVVKGIPGVVEMVSFESCRGEVKDMRCPTTTRQYHNRIATRITTKSYGPPIYRFTSVVQLLSAIRDAIGGHQRLVGDDIRMLHRDISHNNILLGKDGAEKGSRGVLIDLDMAFRALDASSKVTADQDIGTRLFQSLSVLRSAYLKKRSPAHDYLDDLESFFYLLAYIFLSYRPDGTPLPSGDEGPSMVWGWAEESASAALAKKRLLFGAGPGASRALRLVEDTWGPVCGMLFDELRWWVFEKRDEKDELLGGFPSESVANPLEPLYSHRAGHYAEVLSFFDEAIEAVQGSAPTPAPMHSDAPPTSSRTPLFDTLQPRTHSLPTPPTAPTQCRRSTRIRDLLQAKGGPSSIPIRSSKAPILHQLEQPNTQLRRSTRLQKRRLEEEEQLEAPPPKAKRIKKGLRVTTRA</sequence>
<dbReference type="Pfam" id="PF17667">
    <property type="entry name" value="Pkinase_fungal"/>
    <property type="match status" value="2"/>
</dbReference>
<evidence type="ECO:0000256" key="1">
    <source>
        <dbReference type="SAM" id="MobiDB-lite"/>
    </source>
</evidence>
<evidence type="ECO:0000313" key="3">
    <source>
        <dbReference type="EMBL" id="TEB21859.1"/>
    </source>
</evidence>
<reference evidence="3 4" key="1">
    <citation type="journal article" date="2019" name="Nat. Ecol. Evol.">
        <title>Megaphylogeny resolves global patterns of mushroom evolution.</title>
        <authorList>
            <person name="Varga T."/>
            <person name="Krizsan K."/>
            <person name="Foldi C."/>
            <person name="Dima B."/>
            <person name="Sanchez-Garcia M."/>
            <person name="Sanchez-Ramirez S."/>
            <person name="Szollosi G.J."/>
            <person name="Szarkandi J.G."/>
            <person name="Papp V."/>
            <person name="Albert L."/>
            <person name="Andreopoulos W."/>
            <person name="Angelini C."/>
            <person name="Antonin V."/>
            <person name="Barry K.W."/>
            <person name="Bougher N.L."/>
            <person name="Buchanan P."/>
            <person name="Buyck B."/>
            <person name="Bense V."/>
            <person name="Catcheside P."/>
            <person name="Chovatia M."/>
            <person name="Cooper J."/>
            <person name="Damon W."/>
            <person name="Desjardin D."/>
            <person name="Finy P."/>
            <person name="Geml J."/>
            <person name="Haridas S."/>
            <person name="Hughes K."/>
            <person name="Justo A."/>
            <person name="Karasinski D."/>
            <person name="Kautmanova I."/>
            <person name="Kiss B."/>
            <person name="Kocsube S."/>
            <person name="Kotiranta H."/>
            <person name="LaButti K.M."/>
            <person name="Lechner B.E."/>
            <person name="Liimatainen K."/>
            <person name="Lipzen A."/>
            <person name="Lukacs Z."/>
            <person name="Mihaltcheva S."/>
            <person name="Morgado L.N."/>
            <person name="Niskanen T."/>
            <person name="Noordeloos M.E."/>
            <person name="Ohm R.A."/>
            <person name="Ortiz-Santana B."/>
            <person name="Ovrebo C."/>
            <person name="Racz N."/>
            <person name="Riley R."/>
            <person name="Savchenko A."/>
            <person name="Shiryaev A."/>
            <person name="Soop K."/>
            <person name="Spirin V."/>
            <person name="Szebenyi C."/>
            <person name="Tomsovsky M."/>
            <person name="Tulloss R.E."/>
            <person name="Uehling J."/>
            <person name="Grigoriev I.V."/>
            <person name="Vagvolgyi C."/>
            <person name="Papp T."/>
            <person name="Martin F.M."/>
            <person name="Miettinen O."/>
            <person name="Hibbett D.S."/>
            <person name="Nagy L.G."/>
        </authorList>
    </citation>
    <scope>NUCLEOTIDE SEQUENCE [LARGE SCALE GENOMIC DNA]</scope>
    <source>
        <strain evidence="3 4">FP101781</strain>
    </source>
</reference>
<dbReference type="SUPFAM" id="SSF56112">
    <property type="entry name" value="Protein kinase-like (PK-like)"/>
    <property type="match status" value="1"/>
</dbReference>
<feature type="domain" description="Fungal-type protein kinase" evidence="2">
    <location>
        <begin position="365"/>
        <end position="504"/>
    </location>
</feature>
<dbReference type="Proteomes" id="UP000298030">
    <property type="component" value="Unassembled WGS sequence"/>
</dbReference>